<gene>
    <name evidence="1" type="ORF">AVDCRST_MAG85-1543</name>
</gene>
<organism evidence="1">
    <name type="scientific">uncultured Solirubrobacteraceae bacterium</name>
    <dbReference type="NCBI Taxonomy" id="1162706"/>
    <lineage>
        <taxon>Bacteria</taxon>
        <taxon>Bacillati</taxon>
        <taxon>Actinomycetota</taxon>
        <taxon>Thermoleophilia</taxon>
        <taxon>Solirubrobacterales</taxon>
        <taxon>Solirubrobacteraceae</taxon>
        <taxon>environmental samples</taxon>
    </lineage>
</organism>
<evidence type="ECO:0000313" key="1">
    <source>
        <dbReference type="EMBL" id="CAA9497272.1"/>
    </source>
</evidence>
<dbReference type="AlphaFoldDB" id="A0A6J4SF37"/>
<dbReference type="EMBL" id="CADCVT010000172">
    <property type="protein sequence ID" value="CAA9497272.1"/>
    <property type="molecule type" value="Genomic_DNA"/>
</dbReference>
<proteinExistence type="predicted"/>
<name>A0A6J4SF37_9ACTN</name>
<sequence>MSYLAQYVQRAPQLFGRRRKGHGAARVDERLMLNLPGFHGDAFVRVFVQDTSGHTNRRGTPEPRVRLRIGDCSNEISLWFEVDSPGDRANSLHKVDTLIGALHRFRDALAAEADLHATRSSRKEDRTCRT</sequence>
<reference evidence="1" key="1">
    <citation type="submission" date="2020-02" db="EMBL/GenBank/DDBJ databases">
        <authorList>
            <person name="Meier V. D."/>
        </authorList>
    </citation>
    <scope>NUCLEOTIDE SEQUENCE</scope>
    <source>
        <strain evidence="1">AVDCRST_MAG85</strain>
    </source>
</reference>
<accession>A0A6J4SF37</accession>
<protein>
    <submittedName>
        <fullName evidence="1">Uncharacterized protein</fullName>
    </submittedName>
</protein>